<comment type="caution">
    <text evidence="8">The sequence shown here is derived from an EMBL/GenBank/DDBJ whole genome shotgun (WGS) entry which is preliminary data.</text>
</comment>
<accession>A0A9C9EPG2</accession>
<dbReference type="GO" id="GO:0006412">
    <property type="term" value="P:translation"/>
    <property type="evidence" value="ECO:0007669"/>
    <property type="project" value="UniProtKB-UniRule"/>
</dbReference>
<keyword evidence="5 6" id="KW-0687">Ribonucleoprotein</keyword>
<evidence type="ECO:0000256" key="1">
    <source>
        <dbReference type="ARBA" id="ARBA00008563"/>
    </source>
</evidence>
<evidence type="ECO:0000313" key="9">
    <source>
        <dbReference type="Proteomes" id="UP000885826"/>
    </source>
</evidence>
<keyword evidence="2 6" id="KW-0699">rRNA-binding</keyword>
<keyword evidence="4 6" id="KW-0689">Ribosomal protein</keyword>
<dbReference type="GO" id="GO:0019843">
    <property type="term" value="F:rRNA binding"/>
    <property type="evidence" value="ECO:0007669"/>
    <property type="project" value="UniProtKB-UniRule"/>
</dbReference>
<dbReference type="InterPro" id="IPR018258">
    <property type="entry name" value="Ribosomal_bL21_CS"/>
</dbReference>
<dbReference type="InterPro" id="IPR036164">
    <property type="entry name" value="bL21-like_sf"/>
</dbReference>
<dbReference type="GO" id="GO:0005737">
    <property type="term" value="C:cytoplasm"/>
    <property type="evidence" value="ECO:0007669"/>
    <property type="project" value="UniProtKB-ARBA"/>
</dbReference>
<dbReference type="EMBL" id="DRIG01000087">
    <property type="protein sequence ID" value="HEC79101.1"/>
    <property type="molecule type" value="Genomic_DNA"/>
</dbReference>
<comment type="similarity">
    <text evidence="1 6 7">Belongs to the bacterial ribosomal protein bL21 family.</text>
</comment>
<evidence type="ECO:0000256" key="3">
    <source>
        <dbReference type="ARBA" id="ARBA00022884"/>
    </source>
</evidence>
<comment type="function">
    <text evidence="6 7">This protein binds to 23S rRNA in the presence of protein L20.</text>
</comment>
<evidence type="ECO:0000256" key="2">
    <source>
        <dbReference type="ARBA" id="ARBA00022730"/>
    </source>
</evidence>
<dbReference type="HAMAP" id="MF_01363">
    <property type="entry name" value="Ribosomal_bL21"/>
    <property type="match status" value="1"/>
</dbReference>
<dbReference type="GO" id="GO:0003735">
    <property type="term" value="F:structural constituent of ribosome"/>
    <property type="evidence" value="ECO:0007669"/>
    <property type="project" value="InterPro"/>
</dbReference>
<evidence type="ECO:0000313" key="8">
    <source>
        <dbReference type="EMBL" id="HEC79101.1"/>
    </source>
</evidence>
<evidence type="ECO:0000256" key="6">
    <source>
        <dbReference type="HAMAP-Rule" id="MF_01363"/>
    </source>
</evidence>
<comment type="subunit">
    <text evidence="6">Part of the 50S ribosomal subunit. Contacts protein L20.</text>
</comment>
<dbReference type="InterPro" id="IPR001787">
    <property type="entry name" value="Ribosomal_bL21"/>
</dbReference>
<dbReference type="PANTHER" id="PTHR21349:SF0">
    <property type="entry name" value="LARGE RIBOSOMAL SUBUNIT PROTEIN BL21M"/>
    <property type="match status" value="1"/>
</dbReference>
<proteinExistence type="inferred from homology"/>
<dbReference type="GO" id="GO:0005840">
    <property type="term" value="C:ribosome"/>
    <property type="evidence" value="ECO:0007669"/>
    <property type="project" value="UniProtKB-KW"/>
</dbReference>
<organism evidence="8 9">
    <name type="scientific">candidate division WOR-3 bacterium</name>
    <dbReference type="NCBI Taxonomy" id="2052148"/>
    <lineage>
        <taxon>Bacteria</taxon>
        <taxon>Bacteria division WOR-3</taxon>
    </lineage>
</organism>
<dbReference type="GO" id="GO:1990904">
    <property type="term" value="C:ribonucleoprotein complex"/>
    <property type="evidence" value="ECO:0007669"/>
    <property type="project" value="UniProtKB-KW"/>
</dbReference>
<dbReference type="PANTHER" id="PTHR21349">
    <property type="entry name" value="50S RIBOSOMAL PROTEIN L21"/>
    <property type="match status" value="1"/>
</dbReference>
<protein>
    <recommendedName>
        <fullName evidence="6">Large ribosomal subunit protein bL21</fullName>
    </recommendedName>
</protein>
<keyword evidence="3 6" id="KW-0694">RNA-binding</keyword>
<name>A0A9C9EPG2_UNCW3</name>
<dbReference type="InterPro" id="IPR028909">
    <property type="entry name" value="bL21-like"/>
</dbReference>
<dbReference type="PROSITE" id="PS01169">
    <property type="entry name" value="RIBOSOMAL_L21"/>
    <property type="match status" value="1"/>
</dbReference>
<dbReference type="SUPFAM" id="SSF141091">
    <property type="entry name" value="L21p-like"/>
    <property type="match status" value="1"/>
</dbReference>
<reference evidence="8" key="1">
    <citation type="journal article" date="2020" name="mSystems">
        <title>Genome- and Community-Level Interaction Insights into Carbon Utilization and Element Cycling Functions of Hydrothermarchaeota in Hydrothermal Sediment.</title>
        <authorList>
            <person name="Zhou Z."/>
            <person name="Liu Y."/>
            <person name="Xu W."/>
            <person name="Pan J."/>
            <person name="Luo Z.H."/>
            <person name="Li M."/>
        </authorList>
    </citation>
    <scope>NUCLEOTIDE SEQUENCE</scope>
    <source>
        <strain evidence="8">HyVt-388</strain>
    </source>
</reference>
<evidence type="ECO:0000256" key="4">
    <source>
        <dbReference type="ARBA" id="ARBA00022980"/>
    </source>
</evidence>
<dbReference type="NCBIfam" id="TIGR00061">
    <property type="entry name" value="L21"/>
    <property type="match status" value="1"/>
</dbReference>
<evidence type="ECO:0000256" key="5">
    <source>
        <dbReference type="ARBA" id="ARBA00023274"/>
    </source>
</evidence>
<sequence>MFAVIKTSGYQYLVSKGEKILIPARIASEGETVEFDNVLMIKDNGKTEFGQPYIKGARVKGVVRKVGRSPKVIVFKFRRRKKYRRKRGHRQDFSEVEITEIKK</sequence>
<gene>
    <name evidence="6 8" type="primary">rplU</name>
    <name evidence="8" type="ORF">ENI34_08185</name>
</gene>
<dbReference type="Proteomes" id="UP000885826">
    <property type="component" value="Unassembled WGS sequence"/>
</dbReference>
<dbReference type="Pfam" id="PF00829">
    <property type="entry name" value="Ribosomal_L21p"/>
    <property type="match status" value="1"/>
</dbReference>
<dbReference type="AlphaFoldDB" id="A0A9C9EPG2"/>
<evidence type="ECO:0000256" key="7">
    <source>
        <dbReference type="RuleBase" id="RU000562"/>
    </source>
</evidence>